<comment type="caution">
    <text evidence="1">The sequence shown here is derived from an EMBL/GenBank/DDBJ whole genome shotgun (WGS) entry which is preliminary data.</text>
</comment>
<organism evidence="1 2">
    <name type="scientific">Candidatus Gottesmanbacteria bacterium GW2011_GWA2_47_9</name>
    <dbReference type="NCBI Taxonomy" id="1618445"/>
    <lineage>
        <taxon>Bacteria</taxon>
        <taxon>Candidatus Gottesmaniibacteriota</taxon>
    </lineage>
</organism>
<evidence type="ECO:0000313" key="2">
    <source>
        <dbReference type="Proteomes" id="UP000034739"/>
    </source>
</evidence>
<dbReference type="Proteomes" id="UP000034739">
    <property type="component" value="Unassembled WGS sequence"/>
</dbReference>
<reference evidence="1 2" key="1">
    <citation type="journal article" date="2015" name="Nature">
        <title>rRNA introns, odd ribosomes, and small enigmatic genomes across a large radiation of phyla.</title>
        <authorList>
            <person name="Brown C.T."/>
            <person name="Hug L.A."/>
            <person name="Thomas B.C."/>
            <person name="Sharon I."/>
            <person name="Castelle C.J."/>
            <person name="Singh A."/>
            <person name="Wilkins M.J."/>
            <person name="Williams K.H."/>
            <person name="Banfield J.F."/>
        </authorList>
    </citation>
    <scope>NUCLEOTIDE SEQUENCE [LARGE SCALE GENOMIC DNA]</scope>
</reference>
<dbReference type="EMBL" id="LCOY01000057">
    <property type="protein sequence ID" value="KKU86400.1"/>
    <property type="molecule type" value="Genomic_DNA"/>
</dbReference>
<gene>
    <name evidence="1" type="ORF">UY16_C0057G0005</name>
</gene>
<sequence>MNIEALSEDARTFLDTKASRAERHRAFDPIVMGARSNFLKNIKDALWNEARDLHKDGQLKAKSPQAEFVVFHLQSLRERIAKQEQREVGLRSQVIKAYIIVEQAEDASQAETYRRAFLDPLLEGVSAEDRQSMAEKIRGTTVRGHGVYPLDNLADYLNPQSTGTTEV</sequence>
<dbReference type="AlphaFoldDB" id="A0A0G1WW20"/>
<name>A0A0G1WW20_9BACT</name>
<proteinExistence type="predicted"/>
<evidence type="ECO:0000313" key="1">
    <source>
        <dbReference type="EMBL" id="KKU86400.1"/>
    </source>
</evidence>
<accession>A0A0G1WW20</accession>
<protein>
    <submittedName>
        <fullName evidence="1">Uncharacterized protein</fullName>
    </submittedName>
</protein>